<dbReference type="AlphaFoldDB" id="A0A9X9WV87"/>
<evidence type="ECO:0000256" key="2">
    <source>
        <dbReference type="SAM" id="SignalP"/>
    </source>
</evidence>
<protein>
    <recommendedName>
        <fullName evidence="5">Secreted protein</fullName>
    </recommendedName>
</protein>
<accession>A0A9X9WV87</accession>
<keyword evidence="4" id="KW-1185">Reference proteome</keyword>
<dbReference type="EMBL" id="JAAEDM010000014">
    <property type="protein sequence ID" value="MBR0671066.1"/>
    <property type="molecule type" value="Genomic_DNA"/>
</dbReference>
<dbReference type="Proteomes" id="UP001138751">
    <property type="component" value="Unassembled WGS sequence"/>
</dbReference>
<evidence type="ECO:0000313" key="3">
    <source>
        <dbReference type="EMBL" id="MBR0671066.1"/>
    </source>
</evidence>
<gene>
    <name evidence="3" type="ORF">GXW76_07760</name>
</gene>
<reference evidence="3" key="2">
    <citation type="journal article" date="2021" name="Syst. Appl. Microbiol.">
        <title>Roseomonas hellenica sp. nov., isolated from roots of wild-growing Alkanna tinctoria.</title>
        <authorList>
            <person name="Rat A."/>
            <person name="Naranjo H.D."/>
            <person name="Lebbe L."/>
            <person name="Cnockaert M."/>
            <person name="Krigas N."/>
            <person name="Grigoriadou K."/>
            <person name="Maloupa E."/>
            <person name="Willems A."/>
        </authorList>
    </citation>
    <scope>NUCLEOTIDE SEQUENCE</scope>
    <source>
        <strain evidence="3">LMG 31231</strain>
    </source>
</reference>
<organism evidence="3 4">
    <name type="scientific">Neoroseomonas soli</name>
    <dbReference type="NCBI Taxonomy" id="1081025"/>
    <lineage>
        <taxon>Bacteria</taxon>
        <taxon>Pseudomonadati</taxon>
        <taxon>Pseudomonadota</taxon>
        <taxon>Alphaproteobacteria</taxon>
        <taxon>Acetobacterales</taxon>
        <taxon>Acetobacteraceae</taxon>
        <taxon>Neoroseomonas</taxon>
    </lineage>
</organism>
<feature type="chain" id="PRO_5040902712" description="Secreted protein" evidence="2">
    <location>
        <begin position="23"/>
        <end position="87"/>
    </location>
</feature>
<keyword evidence="2" id="KW-0732">Signal</keyword>
<evidence type="ECO:0000256" key="1">
    <source>
        <dbReference type="SAM" id="MobiDB-lite"/>
    </source>
</evidence>
<proteinExistence type="predicted"/>
<dbReference type="RefSeq" id="WP_211861440.1">
    <property type="nucleotide sequence ID" value="NZ_JAAEDM010000014.1"/>
</dbReference>
<reference evidence="3" key="1">
    <citation type="submission" date="2020-01" db="EMBL/GenBank/DDBJ databases">
        <authorList>
            <person name="Rat A."/>
        </authorList>
    </citation>
    <scope>NUCLEOTIDE SEQUENCE</scope>
    <source>
        <strain evidence="3">LMG 31231</strain>
    </source>
</reference>
<sequence>MTRIRRAAVTGLFAIWLAPLSAGVQGQPAGASSNCANGPATQVESLAAEGRGSRRGRNEHDAACEGEDGDGEMASLAEILGDWRRDA</sequence>
<evidence type="ECO:0000313" key="4">
    <source>
        <dbReference type="Proteomes" id="UP001138751"/>
    </source>
</evidence>
<evidence type="ECO:0008006" key="5">
    <source>
        <dbReference type="Google" id="ProtNLM"/>
    </source>
</evidence>
<comment type="caution">
    <text evidence="3">The sequence shown here is derived from an EMBL/GenBank/DDBJ whole genome shotgun (WGS) entry which is preliminary data.</text>
</comment>
<feature type="compositionally biased region" description="Polar residues" evidence="1">
    <location>
        <begin position="30"/>
        <end position="44"/>
    </location>
</feature>
<feature type="region of interest" description="Disordered" evidence="1">
    <location>
        <begin position="24"/>
        <end position="73"/>
    </location>
</feature>
<feature type="signal peptide" evidence="2">
    <location>
        <begin position="1"/>
        <end position="22"/>
    </location>
</feature>
<name>A0A9X9WV87_9PROT</name>